<dbReference type="GO" id="GO:0015833">
    <property type="term" value="P:peptide transport"/>
    <property type="evidence" value="ECO:0007669"/>
    <property type="project" value="TreeGrafter"/>
</dbReference>
<dbReference type="Pfam" id="PF00496">
    <property type="entry name" value="SBP_bac_5"/>
    <property type="match status" value="1"/>
</dbReference>
<dbReference type="GO" id="GO:1904680">
    <property type="term" value="F:peptide transmembrane transporter activity"/>
    <property type="evidence" value="ECO:0007669"/>
    <property type="project" value="TreeGrafter"/>
</dbReference>
<proteinExistence type="inferred from homology"/>
<protein>
    <submittedName>
        <fullName evidence="6">ABC transporter substrate-binding protein</fullName>
    </submittedName>
</protein>
<dbReference type="Gene3D" id="3.40.190.10">
    <property type="entry name" value="Periplasmic binding protein-like II"/>
    <property type="match status" value="1"/>
</dbReference>
<dbReference type="InterPro" id="IPR000914">
    <property type="entry name" value="SBP_5_dom"/>
</dbReference>
<evidence type="ECO:0000256" key="1">
    <source>
        <dbReference type="ARBA" id="ARBA00004418"/>
    </source>
</evidence>
<reference evidence="6" key="1">
    <citation type="submission" date="2022-01" db="EMBL/GenBank/DDBJ databases">
        <title>Jiella avicenniae sp. nov., a novel endophytic bacterium isolated from bark of Avicennia marina.</title>
        <authorList>
            <person name="Tuo L."/>
        </authorList>
    </citation>
    <scope>NUCLEOTIDE SEQUENCE</scope>
    <source>
        <strain evidence="6">CBK1P-4</strain>
    </source>
</reference>
<comment type="caution">
    <text evidence="6">The sequence shown here is derived from an EMBL/GenBank/DDBJ whole genome shotgun (WGS) entry which is preliminary data.</text>
</comment>
<evidence type="ECO:0000256" key="4">
    <source>
        <dbReference type="ARBA" id="ARBA00022729"/>
    </source>
</evidence>
<dbReference type="SUPFAM" id="SSF53850">
    <property type="entry name" value="Periplasmic binding protein-like II"/>
    <property type="match status" value="1"/>
</dbReference>
<dbReference type="EMBL" id="JAJUWU010000010">
    <property type="protein sequence ID" value="MCE7028755.1"/>
    <property type="molecule type" value="Genomic_DNA"/>
</dbReference>
<dbReference type="PANTHER" id="PTHR30290">
    <property type="entry name" value="PERIPLASMIC BINDING COMPONENT OF ABC TRANSPORTER"/>
    <property type="match status" value="1"/>
</dbReference>
<accession>A0A9X1NZE9</accession>
<feature type="domain" description="Solute-binding protein family 5" evidence="5">
    <location>
        <begin position="86"/>
        <end position="455"/>
    </location>
</feature>
<dbReference type="Gene3D" id="3.90.76.10">
    <property type="entry name" value="Dipeptide-binding Protein, Domain 1"/>
    <property type="match status" value="1"/>
</dbReference>
<evidence type="ECO:0000313" key="6">
    <source>
        <dbReference type="EMBL" id="MCE7027713.1"/>
    </source>
</evidence>
<dbReference type="GO" id="GO:0030288">
    <property type="term" value="C:outer membrane-bounded periplasmic space"/>
    <property type="evidence" value="ECO:0007669"/>
    <property type="project" value="UniProtKB-ARBA"/>
</dbReference>
<comment type="similarity">
    <text evidence="2">Belongs to the bacterial solute-binding protein 5 family.</text>
</comment>
<dbReference type="CDD" id="cd08512">
    <property type="entry name" value="PBP2_NikA_DppA_OppA_like_7"/>
    <property type="match status" value="1"/>
</dbReference>
<evidence type="ECO:0000259" key="5">
    <source>
        <dbReference type="Pfam" id="PF00496"/>
    </source>
</evidence>
<gene>
    <name evidence="6" type="ORF">LZD57_06895</name>
    <name evidence="7" type="ORF">LZD57_12210</name>
</gene>
<sequence length="537" mass="59769">MDRRTFFKATAGGLAAANLPFLRNLAHAQGRQQAVVVTGGSINSLDIHRTGTNRPSYQVAVNVYDRLVSFGVNQREDGSYTFDYSQVVPELAESWESAEDGKSITFKLRSDAKFWDGAKVTAEDVRWSFERALALGGFPKSQMGAGGFTDPAQFVAVDEATFRVDLKEPSKLSLPDLGVPVAIVINSKLALENATDADPWASDYLHRTPAGGGAFKVERWDPGQQIVYARNEAWTCGPVPAMERVIVREVPSLSTRRALVERGDVTLSFDIPNKDAKDLKDSKTVKVVGSPIANCIHTLCPNLTFEPFKDKRVRQALAWALPYQQLFDQAAYGLGVPLWGGESTAPQDISWPQPFPYTTDLDKARSLLAETDYAKGFDVPLSFSLDFADWGEPAAALIQDSLRQIGINVTLEKIPGANWRTIALVEKRLPLLLENFGGWLDTPDYYFYFSYLKGNLFNASNYDNPEMQKLVDATLPMPVDAPDYAPNVRRMIEIAIDDLPRIPLWQPTLNSAMAENLDGYEFWFHRQIDARPLKFEA</sequence>
<evidence type="ECO:0000313" key="7">
    <source>
        <dbReference type="EMBL" id="MCE7028755.1"/>
    </source>
</evidence>
<dbReference type="PANTHER" id="PTHR30290:SF10">
    <property type="entry name" value="PERIPLASMIC OLIGOPEPTIDE-BINDING PROTEIN-RELATED"/>
    <property type="match status" value="1"/>
</dbReference>
<evidence type="ECO:0000256" key="2">
    <source>
        <dbReference type="ARBA" id="ARBA00005695"/>
    </source>
</evidence>
<dbReference type="InterPro" id="IPR030678">
    <property type="entry name" value="Peptide/Ni-bd"/>
</dbReference>
<dbReference type="EMBL" id="JAJUWU010000006">
    <property type="protein sequence ID" value="MCE7027713.1"/>
    <property type="molecule type" value="Genomic_DNA"/>
</dbReference>
<dbReference type="PIRSF" id="PIRSF002741">
    <property type="entry name" value="MppA"/>
    <property type="match status" value="1"/>
</dbReference>
<dbReference type="GO" id="GO:0043190">
    <property type="term" value="C:ATP-binding cassette (ABC) transporter complex"/>
    <property type="evidence" value="ECO:0007669"/>
    <property type="project" value="InterPro"/>
</dbReference>
<keyword evidence="8" id="KW-1185">Reference proteome</keyword>
<comment type="subcellular location">
    <subcellularLocation>
        <location evidence="1">Periplasm</location>
    </subcellularLocation>
</comment>
<dbReference type="InterPro" id="IPR039424">
    <property type="entry name" value="SBP_5"/>
</dbReference>
<keyword evidence="3" id="KW-0813">Transport</keyword>
<name>A0A9X1NZE9_9HYPH</name>
<dbReference type="AlphaFoldDB" id="A0A9X1NZE9"/>
<dbReference type="RefSeq" id="WP_233718808.1">
    <property type="nucleotide sequence ID" value="NZ_JAJUWU010000006.1"/>
</dbReference>
<evidence type="ECO:0000313" key="8">
    <source>
        <dbReference type="Proteomes" id="UP001139035"/>
    </source>
</evidence>
<evidence type="ECO:0000256" key="3">
    <source>
        <dbReference type="ARBA" id="ARBA00022448"/>
    </source>
</evidence>
<dbReference type="Gene3D" id="3.10.105.10">
    <property type="entry name" value="Dipeptide-binding Protein, Domain 3"/>
    <property type="match status" value="1"/>
</dbReference>
<keyword evidence="4" id="KW-0732">Signal</keyword>
<organism evidence="6 8">
    <name type="scientific">Jiella avicenniae</name>
    <dbReference type="NCBI Taxonomy" id="2907202"/>
    <lineage>
        <taxon>Bacteria</taxon>
        <taxon>Pseudomonadati</taxon>
        <taxon>Pseudomonadota</taxon>
        <taxon>Alphaproteobacteria</taxon>
        <taxon>Hyphomicrobiales</taxon>
        <taxon>Aurantimonadaceae</taxon>
        <taxon>Jiella</taxon>
    </lineage>
</organism>
<dbReference type="Proteomes" id="UP001139035">
    <property type="component" value="Unassembled WGS sequence"/>
</dbReference>